<evidence type="ECO:0000313" key="2">
    <source>
        <dbReference type="EMBL" id="OWA51916.1"/>
    </source>
</evidence>
<evidence type="ECO:0000256" key="1">
    <source>
        <dbReference type="SAM" id="Phobius"/>
    </source>
</evidence>
<keyword evidence="1" id="KW-0812">Transmembrane</keyword>
<organism evidence="2 3">
    <name type="scientific">Hypsibius exemplaris</name>
    <name type="common">Freshwater tardigrade</name>
    <dbReference type="NCBI Taxonomy" id="2072580"/>
    <lineage>
        <taxon>Eukaryota</taxon>
        <taxon>Metazoa</taxon>
        <taxon>Ecdysozoa</taxon>
        <taxon>Tardigrada</taxon>
        <taxon>Eutardigrada</taxon>
        <taxon>Parachela</taxon>
        <taxon>Hypsibioidea</taxon>
        <taxon>Hypsibiidae</taxon>
        <taxon>Hypsibius</taxon>
    </lineage>
</organism>
<gene>
    <name evidence="2" type="ORF">BV898_16376</name>
</gene>
<dbReference type="EMBL" id="MTYJ01000243">
    <property type="protein sequence ID" value="OWA51916.1"/>
    <property type="molecule type" value="Genomic_DNA"/>
</dbReference>
<reference evidence="3" key="1">
    <citation type="submission" date="2017-01" db="EMBL/GenBank/DDBJ databases">
        <title>Comparative genomics of anhydrobiosis in the tardigrade Hypsibius dujardini.</title>
        <authorList>
            <person name="Yoshida Y."/>
            <person name="Koutsovoulos G."/>
            <person name="Laetsch D."/>
            <person name="Stevens L."/>
            <person name="Kumar S."/>
            <person name="Horikawa D."/>
            <person name="Ishino K."/>
            <person name="Komine S."/>
            <person name="Tomita M."/>
            <person name="Blaxter M."/>
            <person name="Arakawa K."/>
        </authorList>
    </citation>
    <scope>NUCLEOTIDE SEQUENCE [LARGE SCALE GENOMIC DNA]</scope>
    <source>
        <strain evidence="3">Z151</strain>
    </source>
</reference>
<name>A0A9X6NFT8_HYPEX</name>
<dbReference type="Proteomes" id="UP000192578">
    <property type="component" value="Unassembled WGS sequence"/>
</dbReference>
<sequence length="432" mass="48174">MENYPKLMGTPISHSEFVLRHCLAPFGVLTLNLKDNAIVVAFRDIRCLVLFTASILAFAYETADTSYIMMGLYRDNRLQVIEILSALQYVVRTCTNTVVIAVLWQKLNKQTELRNSLQLLTAKFSPDVSQSSKEEAKAAALSISAFLSVIAVRVGTYTYEFILVQGGDESLKAPPLFLLTDFQEHIFKLFSRDLIEAIRVLYAGYLTVVLANFNGNLAGSCLRRIDGSLRCREIWNYDLIEIWTVREASLTFAEDMERGLGVVFSTLLLSDIFRVVCAVGEVLAHNDSYHNIRMASSVLVCLTSFFMIAGGLISLTDTECATRNKLRQLQTRWAEEAAHSAAVFDDPAGDRRVSSFCNDLRGDDRNFCDAPTELTMILSSFESGCFGGRKVAVAWPGLGYVSRRTVISVFGWLVTFFVFLLGQSHRATSINS</sequence>
<dbReference type="AlphaFoldDB" id="A0A9X6NFT8"/>
<comment type="caution">
    <text evidence="2">The sequence shown here is derived from an EMBL/GenBank/DDBJ whole genome shotgun (WGS) entry which is preliminary data.</text>
</comment>
<keyword evidence="1" id="KW-1133">Transmembrane helix</keyword>
<protein>
    <submittedName>
        <fullName evidence="2">Uncharacterized protein</fullName>
    </submittedName>
</protein>
<feature type="transmembrane region" description="Helical" evidence="1">
    <location>
        <begin position="298"/>
        <end position="316"/>
    </location>
</feature>
<keyword evidence="3" id="KW-1185">Reference proteome</keyword>
<keyword evidence="1" id="KW-0472">Membrane</keyword>
<accession>A0A9X6NFT8</accession>
<proteinExistence type="predicted"/>
<feature type="transmembrane region" description="Helical" evidence="1">
    <location>
        <begin position="405"/>
        <end position="422"/>
    </location>
</feature>
<evidence type="ECO:0000313" key="3">
    <source>
        <dbReference type="Proteomes" id="UP000192578"/>
    </source>
</evidence>